<dbReference type="Proteomes" id="UP001595699">
    <property type="component" value="Unassembled WGS sequence"/>
</dbReference>
<protein>
    <recommendedName>
        <fullName evidence="6">Dihydrolipoamide acetyltransferase component of pyruvate dehydrogenase complex</fullName>
        <ecNumber evidence="6">2.3.1.-</ecNumber>
    </recommendedName>
</protein>
<dbReference type="SUPFAM" id="SSF51230">
    <property type="entry name" value="Single hybrid motif"/>
    <property type="match status" value="1"/>
</dbReference>
<keyword evidence="5 6" id="KW-0012">Acyltransferase</keyword>
<dbReference type="Pfam" id="PF00198">
    <property type="entry name" value="2-oxoacid_dh"/>
    <property type="match status" value="1"/>
</dbReference>
<dbReference type="Gene3D" id="2.40.50.100">
    <property type="match status" value="1"/>
</dbReference>
<evidence type="ECO:0000256" key="3">
    <source>
        <dbReference type="ARBA" id="ARBA00022679"/>
    </source>
</evidence>
<dbReference type="PROSITE" id="PS00189">
    <property type="entry name" value="LIPOYL"/>
    <property type="match status" value="1"/>
</dbReference>
<dbReference type="PANTHER" id="PTHR43178">
    <property type="entry name" value="DIHYDROLIPOAMIDE ACETYLTRANSFERASE COMPONENT OF PYRUVATE DEHYDROGENASE COMPLEX"/>
    <property type="match status" value="1"/>
</dbReference>
<dbReference type="InterPro" id="IPR050743">
    <property type="entry name" value="2-oxoacid_DH_E2_comp"/>
</dbReference>
<dbReference type="RefSeq" id="WP_205121252.1">
    <property type="nucleotide sequence ID" value="NZ_JAFBCM010000001.1"/>
</dbReference>
<dbReference type="EMBL" id="JBHRZH010000037">
    <property type="protein sequence ID" value="MFC3765363.1"/>
    <property type="molecule type" value="Genomic_DNA"/>
</dbReference>
<dbReference type="InterPro" id="IPR023213">
    <property type="entry name" value="CAT-like_dom_sf"/>
</dbReference>
<comment type="caution">
    <text evidence="8">The sequence shown here is derived from an EMBL/GenBank/DDBJ whole genome shotgun (WGS) entry which is preliminary data.</text>
</comment>
<keyword evidence="3 6" id="KW-0808">Transferase</keyword>
<name>A0ABV7YK80_9ACTN</name>
<dbReference type="InterPro" id="IPR011053">
    <property type="entry name" value="Single_hybrid_motif"/>
</dbReference>
<evidence type="ECO:0000256" key="2">
    <source>
        <dbReference type="ARBA" id="ARBA00007317"/>
    </source>
</evidence>
<evidence type="ECO:0000313" key="8">
    <source>
        <dbReference type="EMBL" id="MFC3765363.1"/>
    </source>
</evidence>
<dbReference type="Pfam" id="PF00364">
    <property type="entry name" value="Biotin_lipoyl"/>
    <property type="match status" value="1"/>
</dbReference>
<dbReference type="InterPro" id="IPR003016">
    <property type="entry name" value="2-oxoA_DH_lipoyl-BS"/>
</dbReference>
<proteinExistence type="inferred from homology"/>
<keyword evidence="9" id="KW-1185">Reference proteome</keyword>
<evidence type="ECO:0000256" key="1">
    <source>
        <dbReference type="ARBA" id="ARBA00001938"/>
    </source>
</evidence>
<dbReference type="CDD" id="cd06849">
    <property type="entry name" value="lipoyl_domain"/>
    <property type="match status" value="1"/>
</dbReference>
<dbReference type="EC" id="2.3.1.-" evidence="6"/>
<evidence type="ECO:0000259" key="7">
    <source>
        <dbReference type="PROSITE" id="PS50968"/>
    </source>
</evidence>
<keyword evidence="4 6" id="KW-0450">Lipoyl</keyword>
<evidence type="ECO:0000256" key="6">
    <source>
        <dbReference type="RuleBase" id="RU003423"/>
    </source>
</evidence>
<dbReference type="GO" id="GO:0016746">
    <property type="term" value="F:acyltransferase activity"/>
    <property type="evidence" value="ECO:0007669"/>
    <property type="project" value="UniProtKB-KW"/>
</dbReference>
<sequence>MTYEVVMPAMEMDQESATLLQWLRSVGSEVAEGDPLMEIETDKVTVEIEAPVSGVLDSVSAQAGDVVPVGRVVATIRPTGAVTTPAASAVAEPQAAVPLSPMQARVAERVQRSYTEAPHIALRRTIDASRLLERQRELRASQPATVLCFILEACAATLVEHPLLNAHYTDGRVTLWPDVHLGVAISADDGLFVPVVRQAQLKSPAALANEVADLADRARTSALTPAALRGSTFTISNLGKYTVDDFTAILNPPEVAILTVGRIEQHPWVAADGALVVAPVLTFTLCVDHRVVNGAAAAAFLTDLARRLESPRNRGSA</sequence>
<feature type="domain" description="Lipoyl-binding" evidence="7">
    <location>
        <begin position="2"/>
        <end position="77"/>
    </location>
</feature>
<dbReference type="InterPro" id="IPR001078">
    <property type="entry name" value="2-oxoacid_DH_actylTfrase"/>
</dbReference>
<dbReference type="Gene3D" id="3.30.559.10">
    <property type="entry name" value="Chloramphenicol acetyltransferase-like domain"/>
    <property type="match status" value="1"/>
</dbReference>
<evidence type="ECO:0000313" key="9">
    <source>
        <dbReference type="Proteomes" id="UP001595699"/>
    </source>
</evidence>
<dbReference type="SUPFAM" id="SSF52777">
    <property type="entry name" value="CoA-dependent acyltransferases"/>
    <property type="match status" value="1"/>
</dbReference>
<evidence type="ECO:0000256" key="5">
    <source>
        <dbReference type="ARBA" id="ARBA00023315"/>
    </source>
</evidence>
<comment type="similarity">
    <text evidence="2 6">Belongs to the 2-oxoacid dehydrogenase family.</text>
</comment>
<evidence type="ECO:0000256" key="4">
    <source>
        <dbReference type="ARBA" id="ARBA00022823"/>
    </source>
</evidence>
<dbReference type="PROSITE" id="PS50968">
    <property type="entry name" value="BIOTINYL_LIPOYL"/>
    <property type="match status" value="1"/>
</dbReference>
<dbReference type="PANTHER" id="PTHR43178:SF5">
    <property type="entry name" value="LIPOAMIDE ACYLTRANSFERASE COMPONENT OF BRANCHED-CHAIN ALPHA-KETO ACID DEHYDROGENASE COMPLEX, MITOCHONDRIAL"/>
    <property type="match status" value="1"/>
</dbReference>
<dbReference type="InterPro" id="IPR000089">
    <property type="entry name" value="Biotin_lipoyl"/>
</dbReference>
<organism evidence="8 9">
    <name type="scientific">Tenggerimyces flavus</name>
    <dbReference type="NCBI Taxonomy" id="1708749"/>
    <lineage>
        <taxon>Bacteria</taxon>
        <taxon>Bacillati</taxon>
        <taxon>Actinomycetota</taxon>
        <taxon>Actinomycetes</taxon>
        <taxon>Propionibacteriales</taxon>
        <taxon>Nocardioidaceae</taxon>
        <taxon>Tenggerimyces</taxon>
    </lineage>
</organism>
<comment type="cofactor">
    <cofactor evidence="1 6">
        <name>(R)-lipoate</name>
        <dbReference type="ChEBI" id="CHEBI:83088"/>
    </cofactor>
</comment>
<reference evidence="9" key="1">
    <citation type="journal article" date="2019" name="Int. J. Syst. Evol. Microbiol.">
        <title>The Global Catalogue of Microorganisms (GCM) 10K type strain sequencing project: providing services to taxonomists for standard genome sequencing and annotation.</title>
        <authorList>
            <consortium name="The Broad Institute Genomics Platform"/>
            <consortium name="The Broad Institute Genome Sequencing Center for Infectious Disease"/>
            <person name="Wu L."/>
            <person name="Ma J."/>
        </authorList>
    </citation>
    <scope>NUCLEOTIDE SEQUENCE [LARGE SCALE GENOMIC DNA]</scope>
    <source>
        <strain evidence="9">CGMCC 4.7241</strain>
    </source>
</reference>
<gene>
    <name evidence="8" type="ORF">ACFOUW_31325</name>
</gene>
<accession>A0ABV7YK80</accession>